<dbReference type="PROSITE" id="PS51371">
    <property type="entry name" value="CBS"/>
    <property type="match status" value="1"/>
</dbReference>
<dbReference type="RefSeq" id="WP_006418810.1">
    <property type="nucleotide sequence ID" value="NZ_AENN01000017.1"/>
</dbReference>
<organism evidence="3 4">
    <name type="scientific">Eremococcus coleocola ACS-139-V-Col8</name>
    <dbReference type="NCBI Taxonomy" id="908337"/>
    <lineage>
        <taxon>Bacteria</taxon>
        <taxon>Bacillati</taxon>
        <taxon>Bacillota</taxon>
        <taxon>Bacilli</taxon>
        <taxon>Lactobacillales</taxon>
        <taxon>Aerococcaceae</taxon>
        <taxon>Eremococcus</taxon>
    </lineage>
</organism>
<proteinExistence type="predicted"/>
<evidence type="ECO:0000259" key="2">
    <source>
        <dbReference type="PROSITE" id="PS51371"/>
    </source>
</evidence>
<dbReference type="STRING" id="908337.HMPREF9257_0665"/>
<dbReference type="PIRSF" id="PIRSF035040">
    <property type="entry name" value="UCP035040_CBS_Lmo0553"/>
    <property type="match status" value="1"/>
</dbReference>
<feature type="domain" description="CBS" evidence="2">
    <location>
        <begin position="6"/>
        <end position="67"/>
    </location>
</feature>
<sequence length="210" mass="24194">MIESLLIPKEDITTIPESLNCRDALMILEDTDQRCAPVVDASNSLFRGNIYKYHIYKYAFHHPQEDLGQVSVTNLLKNSSRIVHIQDSLHTLLFTIRDLPYIPVLDQNHHFVGVVYHGDFTSYLSKAWEGQSPYVIRVELSDIIRDLHRILKITHRYLTYSSLLTFKATPLNPHPFVMITLDKATDPIKINTLVSVLNRKGYLAKSLKTY</sequence>
<comment type="caution">
    <text evidence="3">The sequence shown here is derived from an EMBL/GenBank/DDBJ whole genome shotgun (WGS) entry which is preliminary data.</text>
</comment>
<accession>E4KQV5</accession>
<dbReference type="SUPFAM" id="SSF54631">
    <property type="entry name" value="CBS-domain pair"/>
    <property type="match status" value="1"/>
</dbReference>
<dbReference type="EMBL" id="AENN01000017">
    <property type="protein sequence ID" value="EFR30650.1"/>
    <property type="molecule type" value="Genomic_DNA"/>
</dbReference>
<dbReference type="AlphaFoldDB" id="E4KQV5"/>
<dbReference type="InterPro" id="IPR000644">
    <property type="entry name" value="CBS_dom"/>
</dbReference>
<keyword evidence="4" id="KW-1185">Reference proteome</keyword>
<dbReference type="InterPro" id="IPR017036">
    <property type="entry name" value="Lmo0553-like"/>
</dbReference>
<name>E4KQV5_9LACT</name>
<dbReference type="Pfam" id="PF00571">
    <property type="entry name" value="CBS"/>
    <property type="match status" value="1"/>
</dbReference>
<dbReference type="OrthoDB" id="1706107at2"/>
<dbReference type="Gene3D" id="3.10.580.10">
    <property type="entry name" value="CBS-domain"/>
    <property type="match status" value="1"/>
</dbReference>
<dbReference type="eggNOG" id="COG0517">
    <property type="taxonomic scope" value="Bacteria"/>
</dbReference>
<evidence type="ECO:0000313" key="4">
    <source>
        <dbReference type="Proteomes" id="UP000005990"/>
    </source>
</evidence>
<evidence type="ECO:0000256" key="1">
    <source>
        <dbReference type="PROSITE-ProRule" id="PRU00703"/>
    </source>
</evidence>
<reference evidence="3 4" key="1">
    <citation type="submission" date="2010-10" db="EMBL/GenBank/DDBJ databases">
        <authorList>
            <person name="Durkin A.S."/>
            <person name="Madupu R."/>
            <person name="Torralba M."/>
            <person name="Gillis M."/>
            <person name="Methe B."/>
            <person name="Sutton G."/>
            <person name="Nelson K.E."/>
        </authorList>
    </citation>
    <scope>NUCLEOTIDE SEQUENCE [LARGE SCALE GENOMIC DNA]</scope>
    <source>
        <strain evidence="3 4">ACS-139-V-Col8</strain>
    </source>
</reference>
<keyword evidence="1" id="KW-0129">CBS domain</keyword>
<protein>
    <submittedName>
        <fullName evidence="3">CBS domain protein</fullName>
    </submittedName>
</protein>
<evidence type="ECO:0000313" key="3">
    <source>
        <dbReference type="EMBL" id="EFR30650.1"/>
    </source>
</evidence>
<dbReference type="InterPro" id="IPR046342">
    <property type="entry name" value="CBS_dom_sf"/>
</dbReference>
<dbReference type="Proteomes" id="UP000005990">
    <property type="component" value="Unassembled WGS sequence"/>
</dbReference>
<dbReference type="NCBIfam" id="NF038387">
    <property type="entry name" value="CBS_CbpA"/>
    <property type="match status" value="1"/>
</dbReference>
<gene>
    <name evidence="3" type="ORF">HMPREF9257_0665</name>
</gene>